<comment type="caution">
    <text evidence="2">The sequence shown here is derived from an EMBL/GenBank/DDBJ whole genome shotgun (WGS) entry which is preliminary data.</text>
</comment>
<dbReference type="Pfam" id="PF13358">
    <property type="entry name" value="DDE_3"/>
    <property type="match status" value="1"/>
</dbReference>
<feature type="domain" description="Tc1-like transposase DDE" evidence="1">
    <location>
        <begin position="172"/>
        <end position="219"/>
    </location>
</feature>
<evidence type="ECO:0000259" key="1">
    <source>
        <dbReference type="Pfam" id="PF13358"/>
    </source>
</evidence>
<accession>A0A0C2JWG2</accession>
<dbReference type="GO" id="GO:0003676">
    <property type="term" value="F:nucleic acid binding"/>
    <property type="evidence" value="ECO:0007669"/>
    <property type="project" value="InterPro"/>
</dbReference>
<dbReference type="OrthoDB" id="6770629at2759"/>
<dbReference type="InterPro" id="IPR038717">
    <property type="entry name" value="Tc1-like_DDE_dom"/>
</dbReference>
<evidence type="ECO:0000313" key="2">
    <source>
        <dbReference type="EMBL" id="KII73788.1"/>
    </source>
</evidence>
<protein>
    <recommendedName>
        <fullName evidence="1">Tc1-like transposase DDE domain-containing protein</fullName>
    </recommendedName>
</protein>
<dbReference type="Gene3D" id="3.30.420.10">
    <property type="entry name" value="Ribonuclease H-like superfamily/Ribonuclease H"/>
    <property type="match status" value="1"/>
</dbReference>
<dbReference type="AlphaFoldDB" id="A0A0C2JWG2"/>
<dbReference type="Proteomes" id="UP000031668">
    <property type="component" value="Unassembled WGS sequence"/>
</dbReference>
<keyword evidence="3" id="KW-1185">Reference proteome</keyword>
<proteinExistence type="predicted"/>
<dbReference type="EMBL" id="JWZT01000664">
    <property type="protein sequence ID" value="KII73788.1"/>
    <property type="molecule type" value="Genomic_DNA"/>
</dbReference>
<evidence type="ECO:0000313" key="3">
    <source>
        <dbReference type="Proteomes" id="UP000031668"/>
    </source>
</evidence>
<dbReference type="InterPro" id="IPR036397">
    <property type="entry name" value="RNaseH_sf"/>
</dbReference>
<name>A0A0C2JWG2_THEKT</name>
<reference evidence="2 3" key="1">
    <citation type="journal article" date="2014" name="Genome Biol. Evol.">
        <title>The genome of the myxosporean Thelohanellus kitauei shows adaptations to nutrient acquisition within its fish host.</title>
        <authorList>
            <person name="Yang Y."/>
            <person name="Xiong J."/>
            <person name="Zhou Z."/>
            <person name="Huo F."/>
            <person name="Miao W."/>
            <person name="Ran C."/>
            <person name="Liu Y."/>
            <person name="Zhang J."/>
            <person name="Feng J."/>
            <person name="Wang M."/>
            <person name="Wang M."/>
            <person name="Wang L."/>
            <person name="Yao B."/>
        </authorList>
    </citation>
    <scope>NUCLEOTIDE SEQUENCE [LARGE SCALE GENOMIC DNA]</scope>
    <source>
        <strain evidence="2">Wuqing</strain>
    </source>
</reference>
<gene>
    <name evidence="2" type="ORF">RF11_01159</name>
</gene>
<sequence length="293" mass="34395">MRRKTINGIIKTYTSGIPATQTQHGGDRRSKLSQEKKLSYAHGWMKSRNNRGRYFRKGRDDGGIVDRENYRGKVLEKVPLFDQKYVSSQKLYVRNFYELFEEVDHEIMYFLDETGFNGEVPFVTVDSTTSRNIYACTIMNKSHREFFKTQDHLLNGQLLVDTSWRPLNNSYNVRFHKTYRVQTMLQENGHRVIYFPPYLPFFNPIENLFSKRKNVVKTASPISAIDLFNLIESGSIEITSFDCDSYHRNMLKYNRRGYSGKGINELKMIFLMINIDENLSCKNVTNFIGKMMD</sequence>
<organism evidence="2 3">
    <name type="scientific">Thelohanellus kitauei</name>
    <name type="common">Myxosporean</name>
    <dbReference type="NCBI Taxonomy" id="669202"/>
    <lineage>
        <taxon>Eukaryota</taxon>
        <taxon>Metazoa</taxon>
        <taxon>Cnidaria</taxon>
        <taxon>Myxozoa</taxon>
        <taxon>Myxosporea</taxon>
        <taxon>Bivalvulida</taxon>
        <taxon>Platysporina</taxon>
        <taxon>Myxobolidae</taxon>
        <taxon>Thelohanellus</taxon>
    </lineage>
</organism>